<accession>A0ABU6IH64</accession>
<keyword evidence="4 8" id="KW-0133">Cell shape</keyword>
<feature type="repeat" description="Cell wall-binding" evidence="7">
    <location>
        <begin position="284"/>
        <end position="303"/>
    </location>
</feature>
<keyword evidence="10" id="KW-0732">Signal</keyword>
<evidence type="ECO:0000313" key="13">
    <source>
        <dbReference type="Proteomes" id="UP001349994"/>
    </source>
</evidence>
<evidence type="ECO:0000256" key="5">
    <source>
        <dbReference type="ARBA" id="ARBA00022984"/>
    </source>
</evidence>
<dbReference type="SUPFAM" id="SSF69360">
    <property type="entry name" value="Cell wall binding repeat"/>
    <property type="match status" value="3"/>
</dbReference>
<feature type="active site" description="Nucleophile" evidence="8">
    <location>
        <position position="544"/>
    </location>
</feature>
<feature type="region of interest" description="Disordered" evidence="9">
    <location>
        <begin position="42"/>
        <end position="93"/>
    </location>
</feature>
<evidence type="ECO:0000256" key="6">
    <source>
        <dbReference type="ARBA" id="ARBA00023316"/>
    </source>
</evidence>
<evidence type="ECO:0000313" key="12">
    <source>
        <dbReference type="EMBL" id="MEC4175693.1"/>
    </source>
</evidence>
<keyword evidence="5 8" id="KW-0573">Peptidoglycan synthesis</keyword>
<evidence type="ECO:0000256" key="4">
    <source>
        <dbReference type="ARBA" id="ARBA00022960"/>
    </source>
</evidence>
<protein>
    <submittedName>
        <fullName evidence="12">L,D-transpeptidase family protein</fullName>
    </submittedName>
</protein>
<sequence length="568" mass="62707">MYSAKRTSLLGACGLSLLLAFGGIPAAALASPQFAWAEEGVQTTDTATGDADAGDTTTPDAPDPAPTPEPTPTPDPKPEPTPKPEPAEPAKPVITLKAGWNKLDDGTWRYGNTDGSARTGWLKLKGTWYWLDPQNDGTMATGFFRDDSGALYYATSSGAMQANGWKKIGGAWRNFTASGIVRTGWFKEKGTWYWLEPSDNGKMATGWVELDGTWYYLKGSGAMATGWQKSGGKWYYLNGNGSMAKGWKKVGGSWYYLRESGAMATGWLQLGDKWYYLKGSGAMATGWQKSGGKWYYLNGNGSMAKGWKKVGGSWYYLRESGAMATGWLQLGDKWYYLKGSGAMATGWQKSGGKWYYLNGNGSMAKGWKKVGGSWYYLRESGAMATGWLQLGDKWYYLKGSGAMVTGTYSIGNKTHYFNGSGVWTGSDNTDELFTKWAQPETSATNWLILVDTKRCKVGVFYGSQWNWKLQHLWDCAPGKASTPTVKGRFTVGSRGYYFDNNGIRCFYYTQFKGNYLFHSVLYRQLPTPSSIADGRVGMPLSHGCVRLELGNAKWIYDNIPSNTKVYVW</sequence>
<keyword evidence="2" id="KW-0808">Transferase</keyword>
<evidence type="ECO:0000256" key="3">
    <source>
        <dbReference type="ARBA" id="ARBA00022737"/>
    </source>
</evidence>
<evidence type="ECO:0000256" key="2">
    <source>
        <dbReference type="ARBA" id="ARBA00022679"/>
    </source>
</evidence>
<feature type="repeat" description="Cell wall-binding" evidence="7">
    <location>
        <begin position="244"/>
        <end position="263"/>
    </location>
</feature>
<feature type="compositionally biased region" description="Low complexity" evidence="9">
    <location>
        <begin position="43"/>
        <end position="60"/>
    </location>
</feature>
<evidence type="ECO:0000256" key="7">
    <source>
        <dbReference type="PROSITE-ProRule" id="PRU00591"/>
    </source>
</evidence>
<keyword evidence="6 8" id="KW-0961">Cell wall biogenesis/degradation</keyword>
<dbReference type="Gene3D" id="2.10.270.10">
    <property type="entry name" value="Cholin Binding"/>
    <property type="match status" value="6"/>
</dbReference>
<dbReference type="Pfam" id="PF01473">
    <property type="entry name" value="Choline_bind_1"/>
    <property type="match status" value="4"/>
</dbReference>
<dbReference type="InterPro" id="IPR005490">
    <property type="entry name" value="LD_TPept_cat_dom"/>
</dbReference>
<evidence type="ECO:0000256" key="10">
    <source>
        <dbReference type="SAM" id="SignalP"/>
    </source>
</evidence>
<feature type="repeat" description="Cell wall-binding" evidence="7">
    <location>
        <begin position="344"/>
        <end position="363"/>
    </location>
</feature>
<feature type="repeat" description="Cell wall-binding" evidence="7">
    <location>
        <begin position="224"/>
        <end position="243"/>
    </location>
</feature>
<dbReference type="Proteomes" id="UP001349994">
    <property type="component" value="Unassembled WGS sequence"/>
</dbReference>
<comment type="pathway">
    <text evidence="1 8">Cell wall biogenesis; peptidoglycan biosynthesis.</text>
</comment>
<feature type="repeat" description="Cell wall-binding" evidence="7">
    <location>
        <begin position="204"/>
        <end position="223"/>
    </location>
</feature>
<feature type="domain" description="L,D-TPase catalytic" evidence="11">
    <location>
        <begin position="446"/>
        <end position="568"/>
    </location>
</feature>
<feature type="repeat" description="Cell wall-binding" evidence="7">
    <location>
        <begin position="384"/>
        <end position="403"/>
    </location>
</feature>
<reference evidence="12 13" key="1">
    <citation type="submission" date="2024-01" db="EMBL/GenBank/DDBJ databases">
        <title>novel species in genus Adlercreutzia.</title>
        <authorList>
            <person name="Liu X."/>
        </authorList>
    </citation>
    <scope>NUCLEOTIDE SEQUENCE [LARGE SCALE GENOMIC DNA]</scope>
    <source>
        <strain evidence="12 13">R7</strain>
    </source>
</reference>
<dbReference type="CDD" id="cd16913">
    <property type="entry name" value="YkuD_like"/>
    <property type="match status" value="1"/>
</dbReference>
<feature type="repeat" description="Cell wall-binding" evidence="7">
    <location>
        <begin position="304"/>
        <end position="323"/>
    </location>
</feature>
<keyword evidence="3" id="KW-0677">Repeat</keyword>
<feature type="signal peptide" evidence="10">
    <location>
        <begin position="1"/>
        <end position="30"/>
    </location>
</feature>
<dbReference type="PROSITE" id="PS51170">
    <property type="entry name" value="CW"/>
    <property type="match status" value="10"/>
</dbReference>
<feature type="chain" id="PRO_5045372793" evidence="10">
    <location>
        <begin position="31"/>
        <end position="568"/>
    </location>
</feature>
<dbReference type="InterPro" id="IPR018337">
    <property type="entry name" value="Cell_wall/Cho-bd_repeat"/>
</dbReference>
<evidence type="ECO:0000256" key="1">
    <source>
        <dbReference type="ARBA" id="ARBA00004752"/>
    </source>
</evidence>
<dbReference type="InterPro" id="IPR050979">
    <property type="entry name" value="LD-transpeptidase"/>
</dbReference>
<dbReference type="PANTHER" id="PTHR30582">
    <property type="entry name" value="L,D-TRANSPEPTIDASE"/>
    <property type="match status" value="1"/>
</dbReference>
<feature type="active site" description="Proton donor/acceptor" evidence="8">
    <location>
        <position position="518"/>
    </location>
</feature>
<dbReference type="Pfam" id="PF19127">
    <property type="entry name" value="Choline_bind_3"/>
    <property type="match status" value="3"/>
</dbReference>
<comment type="caution">
    <text evidence="12">The sequence shown here is derived from an EMBL/GenBank/DDBJ whole genome shotgun (WGS) entry which is preliminary data.</text>
</comment>
<dbReference type="Pfam" id="PF03734">
    <property type="entry name" value="YkuD"/>
    <property type="match status" value="1"/>
</dbReference>
<dbReference type="PANTHER" id="PTHR30582:SF2">
    <property type="entry name" value="L,D-TRANSPEPTIDASE YCIB-RELATED"/>
    <property type="match status" value="1"/>
</dbReference>
<dbReference type="EMBL" id="JAYMFF010000007">
    <property type="protein sequence ID" value="MEC4175693.1"/>
    <property type="molecule type" value="Genomic_DNA"/>
</dbReference>
<feature type="repeat" description="Cell wall-binding" evidence="7">
    <location>
        <begin position="364"/>
        <end position="383"/>
    </location>
</feature>
<feature type="compositionally biased region" description="Pro residues" evidence="9">
    <location>
        <begin position="61"/>
        <end position="75"/>
    </location>
</feature>
<evidence type="ECO:0000256" key="9">
    <source>
        <dbReference type="SAM" id="MobiDB-lite"/>
    </source>
</evidence>
<dbReference type="PROSITE" id="PS52029">
    <property type="entry name" value="LD_TPASE"/>
    <property type="match status" value="1"/>
</dbReference>
<gene>
    <name evidence="12" type="ORF">VIN30_04455</name>
</gene>
<feature type="repeat" description="Cell wall-binding" evidence="7">
    <location>
        <begin position="264"/>
        <end position="283"/>
    </location>
</feature>
<keyword evidence="13" id="KW-1185">Reference proteome</keyword>
<dbReference type="RefSeq" id="WP_338209608.1">
    <property type="nucleotide sequence ID" value="NZ_JAYMFF010000007.1"/>
</dbReference>
<evidence type="ECO:0000256" key="8">
    <source>
        <dbReference type="PROSITE-ProRule" id="PRU01373"/>
    </source>
</evidence>
<name>A0ABU6IH64_9ACTN</name>
<dbReference type="Gene3D" id="2.40.440.10">
    <property type="entry name" value="L,D-transpeptidase catalytic domain-like"/>
    <property type="match status" value="1"/>
</dbReference>
<evidence type="ECO:0000259" key="11">
    <source>
        <dbReference type="PROSITE" id="PS52029"/>
    </source>
</evidence>
<proteinExistence type="predicted"/>
<organism evidence="12 13">
    <name type="scientific">Adlercreutzia wanghongyangiae</name>
    <dbReference type="NCBI Taxonomy" id="3111451"/>
    <lineage>
        <taxon>Bacteria</taxon>
        <taxon>Bacillati</taxon>
        <taxon>Actinomycetota</taxon>
        <taxon>Coriobacteriia</taxon>
        <taxon>Eggerthellales</taxon>
        <taxon>Eggerthellaceae</taxon>
        <taxon>Adlercreutzia</taxon>
    </lineage>
</organism>
<dbReference type="InterPro" id="IPR038063">
    <property type="entry name" value="Transpep_catalytic_dom"/>
</dbReference>
<dbReference type="SUPFAM" id="SSF141523">
    <property type="entry name" value="L,D-transpeptidase catalytic domain-like"/>
    <property type="match status" value="1"/>
</dbReference>
<feature type="compositionally biased region" description="Basic and acidic residues" evidence="9">
    <location>
        <begin position="76"/>
        <end position="88"/>
    </location>
</feature>
<feature type="repeat" description="Cell wall-binding" evidence="7">
    <location>
        <begin position="324"/>
        <end position="343"/>
    </location>
</feature>